<dbReference type="Pfam" id="PF13401">
    <property type="entry name" value="AAA_22"/>
    <property type="match status" value="1"/>
</dbReference>
<dbReference type="InterPro" id="IPR027417">
    <property type="entry name" value="P-loop_NTPase"/>
</dbReference>
<dbReference type="InterPro" id="IPR058852">
    <property type="entry name" value="HTH_77"/>
</dbReference>
<name>A0ABW1G977_9ACTN</name>
<keyword evidence="6" id="KW-0547">Nucleotide-binding</keyword>
<dbReference type="PANTHER" id="PTHR47691">
    <property type="entry name" value="REGULATOR-RELATED"/>
    <property type="match status" value="1"/>
</dbReference>
<dbReference type="InterPro" id="IPR005158">
    <property type="entry name" value="BTAD"/>
</dbReference>
<dbReference type="Pfam" id="PF03704">
    <property type="entry name" value="BTAD"/>
    <property type="match status" value="1"/>
</dbReference>
<reference evidence="7" key="1">
    <citation type="journal article" date="2019" name="Int. J. Syst. Evol. Microbiol.">
        <title>The Global Catalogue of Microorganisms (GCM) 10K type strain sequencing project: providing services to taxonomists for standard genome sequencing and annotation.</title>
        <authorList>
            <consortium name="The Broad Institute Genomics Platform"/>
            <consortium name="The Broad Institute Genome Sequencing Center for Infectious Disease"/>
            <person name="Wu L."/>
            <person name="Ma J."/>
        </authorList>
    </citation>
    <scope>NUCLEOTIDE SEQUENCE [LARGE SCALE GENOMIC DNA]</scope>
    <source>
        <strain evidence="7">JCM 4816</strain>
    </source>
</reference>
<evidence type="ECO:0000256" key="1">
    <source>
        <dbReference type="ARBA" id="ARBA00005820"/>
    </source>
</evidence>
<dbReference type="SUPFAM" id="SSF48452">
    <property type="entry name" value="TPR-like"/>
    <property type="match status" value="2"/>
</dbReference>
<evidence type="ECO:0000256" key="3">
    <source>
        <dbReference type="ARBA" id="ARBA00023125"/>
    </source>
</evidence>
<gene>
    <name evidence="6" type="ORF">ACFP3V_21855</name>
</gene>
<dbReference type="InterPro" id="IPR001867">
    <property type="entry name" value="OmpR/PhoB-type_DNA-bd"/>
</dbReference>
<dbReference type="SMART" id="SM01043">
    <property type="entry name" value="BTAD"/>
    <property type="match status" value="1"/>
</dbReference>
<dbReference type="PRINTS" id="PR00364">
    <property type="entry name" value="DISEASERSIST"/>
</dbReference>
<dbReference type="InterPro" id="IPR016032">
    <property type="entry name" value="Sig_transdc_resp-reg_C-effctor"/>
</dbReference>
<dbReference type="SMART" id="SM00862">
    <property type="entry name" value="Trans_reg_C"/>
    <property type="match status" value="1"/>
</dbReference>
<dbReference type="PROSITE" id="PS51755">
    <property type="entry name" value="OMPR_PHOB"/>
    <property type="match status" value="1"/>
</dbReference>
<evidence type="ECO:0000259" key="5">
    <source>
        <dbReference type="PROSITE" id="PS51755"/>
    </source>
</evidence>
<dbReference type="SUPFAM" id="SSF46894">
    <property type="entry name" value="C-terminal effector domain of the bipartite response regulators"/>
    <property type="match status" value="1"/>
</dbReference>
<dbReference type="InterPro" id="IPR011990">
    <property type="entry name" value="TPR-like_helical_dom_sf"/>
</dbReference>
<proteinExistence type="inferred from homology"/>
<sequence length="1000" mass="107665">MRFGILGATQAWDATGEPLRLGGPGRRALLALLLLDAGRLVPTERLVDGLYGEEPPPTVGNALQAQVSRLRSSLGLPIENHGGAGYLLAVDRESVDAHRFAVLAEGGRAALAAGRPADAASALREALGLWRGPALADVREAPFADAQAVRLEELRLGAFEDRAEAELALGSGADLVAELRAAVAAHPLRERLTEQLMRALYALGRQAEALAAYTDLRRALDEELGAEPGPAVAATHLSVLRADPALVVVARTAAPPSVPAGHPVSRETATRSAELFGRDADLTLLRQRLHDSRLVTLTGPGGMGKTTLARETAAQHQGGAAFADLSMITDGGQLPQAVLGALGLRDSGVLGGAAPTLARLTAALAERGAFLLVLDNCEQVVADAAALVEELLAACHDLRILATSREALLVPGEFLLPLEPLAEEAAVRLFAERGRAVRPDFDLTTHAAEVAEICRRLDGLPLAVELAAARLRILTPRQIADRLDDRFRLLTASRSRGAQPRQQTLRAVVEWSWDLLDEDERRMLTRVAVFTGGWTLEAAEAVCGAGAQTLDLIGALVDKSLVVAGPGRYRMLETIRAFAAEKLAASGDEPGLRSAHRDYFLSLAQTWEPQLRTARQLGVLERFDDEHDNMLAALRDAPAAGALDMVACMSTYWMLRGLRGQGRGPARRILRALGPDIPPGCEEQYVLCVLAAISAGIDSAELQECVDRCRPLMDRLMFTHPLRYPSLLLLWAPFTGVPDEEDMIARNQAALRVVDDPWYLALMHFGVGFQFWYQAADPEATGREFGLALTGFEELGDRWGMMMALMELARLAGRTGNRKLASERTDRALEIAEQLRSPDDMAEMLWSRAEFALHDDDLDAAEVDLLRAEELARSLGISDNLARTRWLLAELALRRGELDEAERLCEAARSALVIGWSSAEWTGAAICAVTARVALARGDSGRAVDALRAAARTAPARNAPARGPAWEVLRELALAEGRPELAARVVASGPEGMEELLAEW</sequence>
<evidence type="ECO:0000313" key="6">
    <source>
        <dbReference type="EMBL" id="MFC5909846.1"/>
    </source>
</evidence>
<evidence type="ECO:0000256" key="2">
    <source>
        <dbReference type="ARBA" id="ARBA00023012"/>
    </source>
</evidence>
<protein>
    <submittedName>
        <fullName evidence="6">ATP-binding protein</fullName>
    </submittedName>
</protein>
<dbReference type="PANTHER" id="PTHR47691:SF3">
    <property type="entry name" value="HTH-TYPE TRANSCRIPTIONAL REGULATOR RV0890C-RELATED"/>
    <property type="match status" value="1"/>
</dbReference>
<dbReference type="Gene3D" id="3.40.50.300">
    <property type="entry name" value="P-loop containing nucleotide triphosphate hydrolases"/>
    <property type="match status" value="1"/>
</dbReference>
<comment type="caution">
    <text evidence="6">The sequence shown here is derived from an EMBL/GenBank/DDBJ whole genome shotgun (WGS) entry which is preliminary data.</text>
</comment>
<dbReference type="SUPFAM" id="SSF52540">
    <property type="entry name" value="P-loop containing nucleoside triphosphate hydrolases"/>
    <property type="match status" value="1"/>
</dbReference>
<dbReference type="GO" id="GO:0005524">
    <property type="term" value="F:ATP binding"/>
    <property type="evidence" value="ECO:0007669"/>
    <property type="project" value="UniProtKB-KW"/>
</dbReference>
<keyword evidence="3 4" id="KW-0238">DNA-binding</keyword>
<keyword evidence="2" id="KW-0902">Two-component regulatory system</keyword>
<comment type="similarity">
    <text evidence="1">Belongs to the AfsR/DnrI/RedD regulatory family.</text>
</comment>
<dbReference type="Gene3D" id="1.10.10.10">
    <property type="entry name" value="Winged helix-like DNA-binding domain superfamily/Winged helix DNA-binding domain"/>
    <property type="match status" value="1"/>
</dbReference>
<dbReference type="InterPro" id="IPR036388">
    <property type="entry name" value="WH-like_DNA-bd_sf"/>
</dbReference>
<feature type="domain" description="OmpR/PhoB-type" evidence="5">
    <location>
        <begin position="1"/>
        <end position="90"/>
    </location>
</feature>
<dbReference type="EMBL" id="JBHSQJ010000090">
    <property type="protein sequence ID" value="MFC5909846.1"/>
    <property type="molecule type" value="Genomic_DNA"/>
</dbReference>
<keyword evidence="7" id="KW-1185">Reference proteome</keyword>
<dbReference type="RefSeq" id="WP_380586001.1">
    <property type="nucleotide sequence ID" value="NZ_JBHSQJ010000090.1"/>
</dbReference>
<dbReference type="InterPro" id="IPR049945">
    <property type="entry name" value="AAA_22"/>
</dbReference>
<dbReference type="Proteomes" id="UP001596174">
    <property type="component" value="Unassembled WGS sequence"/>
</dbReference>
<organism evidence="6 7">
    <name type="scientific">Streptacidiphilus monticola</name>
    <dbReference type="NCBI Taxonomy" id="2161674"/>
    <lineage>
        <taxon>Bacteria</taxon>
        <taxon>Bacillati</taxon>
        <taxon>Actinomycetota</taxon>
        <taxon>Actinomycetes</taxon>
        <taxon>Kitasatosporales</taxon>
        <taxon>Streptomycetaceae</taxon>
        <taxon>Streptacidiphilus</taxon>
    </lineage>
</organism>
<accession>A0ABW1G977</accession>
<dbReference type="CDD" id="cd15831">
    <property type="entry name" value="BTAD"/>
    <property type="match status" value="1"/>
</dbReference>
<dbReference type="Pfam" id="PF25872">
    <property type="entry name" value="HTH_77"/>
    <property type="match status" value="1"/>
</dbReference>
<dbReference type="Pfam" id="PF00486">
    <property type="entry name" value="Trans_reg_C"/>
    <property type="match status" value="1"/>
</dbReference>
<dbReference type="Gene3D" id="1.25.40.10">
    <property type="entry name" value="Tetratricopeptide repeat domain"/>
    <property type="match status" value="2"/>
</dbReference>
<feature type="DNA-binding region" description="OmpR/PhoB-type" evidence="4">
    <location>
        <begin position="1"/>
        <end position="90"/>
    </location>
</feature>
<keyword evidence="6" id="KW-0067">ATP-binding</keyword>
<evidence type="ECO:0000313" key="7">
    <source>
        <dbReference type="Proteomes" id="UP001596174"/>
    </source>
</evidence>
<evidence type="ECO:0000256" key="4">
    <source>
        <dbReference type="PROSITE-ProRule" id="PRU01091"/>
    </source>
</evidence>